<keyword evidence="4 11" id="KW-0963">Cytoplasm</keyword>
<dbReference type="FunFam" id="3.30.930.10:FF:000005">
    <property type="entry name" value="Histidine--tRNA ligase"/>
    <property type="match status" value="1"/>
</dbReference>
<proteinExistence type="inferred from homology"/>
<evidence type="ECO:0000256" key="7">
    <source>
        <dbReference type="ARBA" id="ARBA00022840"/>
    </source>
</evidence>
<feature type="binding site" evidence="12">
    <location>
        <position position="125"/>
    </location>
    <ligand>
        <name>L-histidine</name>
        <dbReference type="ChEBI" id="CHEBI:57595"/>
    </ligand>
</feature>
<evidence type="ECO:0000256" key="4">
    <source>
        <dbReference type="ARBA" id="ARBA00022490"/>
    </source>
</evidence>
<dbReference type="PANTHER" id="PTHR43707">
    <property type="entry name" value="HISTIDYL-TRNA SYNTHETASE"/>
    <property type="match status" value="1"/>
</dbReference>
<dbReference type="InterPro" id="IPR006195">
    <property type="entry name" value="aa-tRNA-synth_II"/>
</dbReference>
<dbReference type="SUPFAM" id="SSF55681">
    <property type="entry name" value="Class II aaRS and biotin synthetases"/>
    <property type="match status" value="1"/>
</dbReference>
<keyword evidence="6 11" id="KW-0547">Nucleotide-binding</keyword>
<dbReference type="RefSeq" id="WP_072760285.1">
    <property type="nucleotide sequence ID" value="NZ_FRDJ01000010.1"/>
</dbReference>
<evidence type="ECO:0000256" key="1">
    <source>
        <dbReference type="ARBA" id="ARBA00004496"/>
    </source>
</evidence>
<keyword evidence="9 11" id="KW-0030">Aminoacyl-tRNA synthetase</keyword>
<feature type="domain" description="Aminoacyl-transfer RNA synthetases class-II family profile" evidence="13">
    <location>
        <begin position="1"/>
        <end position="311"/>
    </location>
</feature>
<dbReference type="Gene3D" id="3.30.930.10">
    <property type="entry name" value="Bira Bifunctional Protein, Domain 2"/>
    <property type="match status" value="1"/>
</dbReference>
<comment type="subunit">
    <text evidence="3 11">Homodimer.</text>
</comment>
<dbReference type="InterPro" id="IPR033656">
    <property type="entry name" value="HisRS_anticodon"/>
</dbReference>
<dbReference type="NCBIfam" id="TIGR00442">
    <property type="entry name" value="hisS"/>
    <property type="match status" value="1"/>
</dbReference>
<dbReference type="OrthoDB" id="9800814at2"/>
<comment type="catalytic activity">
    <reaction evidence="10 11">
        <text>tRNA(His) + L-histidine + ATP = L-histidyl-tRNA(His) + AMP + diphosphate + H(+)</text>
        <dbReference type="Rhea" id="RHEA:17313"/>
        <dbReference type="Rhea" id="RHEA-COMP:9665"/>
        <dbReference type="Rhea" id="RHEA-COMP:9689"/>
        <dbReference type="ChEBI" id="CHEBI:15378"/>
        <dbReference type="ChEBI" id="CHEBI:30616"/>
        <dbReference type="ChEBI" id="CHEBI:33019"/>
        <dbReference type="ChEBI" id="CHEBI:57595"/>
        <dbReference type="ChEBI" id="CHEBI:78442"/>
        <dbReference type="ChEBI" id="CHEBI:78527"/>
        <dbReference type="ChEBI" id="CHEBI:456215"/>
        <dbReference type="EC" id="6.1.1.21"/>
    </reaction>
</comment>
<evidence type="ECO:0000256" key="9">
    <source>
        <dbReference type="ARBA" id="ARBA00023146"/>
    </source>
</evidence>
<dbReference type="CDD" id="cd00859">
    <property type="entry name" value="HisRS_anticodon"/>
    <property type="match status" value="1"/>
</dbReference>
<dbReference type="GO" id="GO:0005524">
    <property type="term" value="F:ATP binding"/>
    <property type="evidence" value="ECO:0007669"/>
    <property type="project" value="UniProtKB-UniRule"/>
</dbReference>
<dbReference type="Proteomes" id="UP000184207">
    <property type="component" value="Unassembled WGS sequence"/>
</dbReference>
<keyword evidence="5 11" id="KW-0436">Ligase</keyword>
<dbReference type="PROSITE" id="PS50862">
    <property type="entry name" value="AA_TRNA_LIGASE_II"/>
    <property type="match status" value="1"/>
</dbReference>
<evidence type="ECO:0000256" key="12">
    <source>
        <dbReference type="PIRSR" id="PIRSR001549-1"/>
    </source>
</evidence>
<evidence type="ECO:0000256" key="10">
    <source>
        <dbReference type="ARBA" id="ARBA00047639"/>
    </source>
</evidence>
<dbReference type="EC" id="6.1.1.21" evidence="11"/>
<evidence type="ECO:0000256" key="3">
    <source>
        <dbReference type="ARBA" id="ARBA00011738"/>
    </source>
</evidence>
<dbReference type="InterPro" id="IPR004516">
    <property type="entry name" value="HisRS/HisZ"/>
</dbReference>
<evidence type="ECO:0000256" key="8">
    <source>
        <dbReference type="ARBA" id="ARBA00022917"/>
    </source>
</evidence>
<organism evidence="14 15">
    <name type="scientific">Fervidobacterium gondwanense DSM 13020</name>
    <dbReference type="NCBI Taxonomy" id="1121883"/>
    <lineage>
        <taxon>Bacteria</taxon>
        <taxon>Thermotogati</taxon>
        <taxon>Thermotogota</taxon>
        <taxon>Thermotogae</taxon>
        <taxon>Thermotogales</taxon>
        <taxon>Fervidobacteriaceae</taxon>
        <taxon>Fervidobacterium</taxon>
    </lineage>
</organism>
<comment type="similarity">
    <text evidence="2 11">Belongs to the class-II aminoacyl-tRNA synthetase family.</text>
</comment>
<evidence type="ECO:0000256" key="6">
    <source>
        <dbReference type="ARBA" id="ARBA00022741"/>
    </source>
</evidence>
<gene>
    <name evidence="11" type="primary">hisS</name>
    <name evidence="14" type="ORF">SAMN02745226_01609</name>
</gene>
<comment type="subcellular location">
    <subcellularLocation>
        <location evidence="1 11">Cytoplasm</location>
    </subcellularLocation>
</comment>
<dbReference type="PANTHER" id="PTHR43707:SF1">
    <property type="entry name" value="HISTIDINE--TRNA LIGASE, MITOCHONDRIAL-RELATED"/>
    <property type="match status" value="1"/>
</dbReference>
<accession>A0A1M7T6Q1</accession>
<feature type="binding site" evidence="12">
    <location>
        <begin position="80"/>
        <end position="82"/>
    </location>
    <ligand>
        <name>L-histidine</name>
        <dbReference type="ChEBI" id="CHEBI:57595"/>
    </ligand>
</feature>
<dbReference type="GO" id="GO:0005737">
    <property type="term" value="C:cytoplasm"/>
    <property type="evidence" value="ECO:0007669"/>
    <property type="project" value="UniProtKB-SubCell"/>
</dbReference>
<sequence length="421" mass="48299">MYQKIKGTEDLYGQEMKFWYWIEEKARKLSLLYGFTEIRTPIFEETKLFVRSVGQDTDIVQKEMYTFEDKGGRSITLRPEGTAPVVRAFVENGLITVGFPQKYFYIGPMFRYERPQSGRQRQFHQFGAEIFGSPSPLADAELIIFVNEFLKEIGLVDFEIHINTLGDTEDRARYKEALKEYYSQHLDKLCDDCKVRYERNVLRLLDCKVDVEYAKNAPKLIDYIGENARKHYEELKELLDTAGIKYIEDPRLVRGLDYYNRTVFEVHHHKLGAMSAIAGGGRYDGLIKEIGGKDVPALGFAAGMERLVLAIKAENVEVEDMRINEVYIAHFGGSEVRNVAFRLAQQLRDEGIAVNLEIMERGLGAQLKNAARTGAKLCVIIGENEIEKNVVMIKNMETGEQFEFEINFVASGIKDMLDDMR</sequence>
<evidence type="ECO:0000256" key="11">
    <source>
        <dbReference type="HAMAP-Rule" id="MF_00127"/>
    </source>
</evidence>
<keyword evidence="15" id="KW-1185">Reference proteome</keyword>
<protein>
    <recommendedName>
        <fullName evidence="11">Histidine--tRNA ligase</fullName>
        <ecNumber evidence="11">6.1.1.21</ecNumber>
    </recommendedName>
    <alternativeName>
        <fullName evidence="11">Histidyl-tRNA synthetase</fullName>
        <shortName evidence="11">HisRS</shortName>
    </alternativeName>
</protein>
<reference evidence="15" key="1">
    <citation type="submission" date="2016-12" db="EMBL/GenBank/DDBJ databases">
        <authorList>
            <person name="Varghese N."/>
            <person name="Submissions S."/>
        </authorList>
    </citation>
    <scope>NUCLEOTIDE SEQUENCE [LARGE SCALE GENOMIC DNA]</scope>
    <source>
        <strain evidence="15">DSM 13020</strain>
    </source>
</reference>
<evidence type="ECO:0000256" key="2">
    <source>
        <dbReference type="ARBA" id="ARBA00008226"/>
    </source>
</evidence>
<dbReference type="EMBL" id="FRDJ01000010">
    <property type="protein sequence ID" value="SHN66390.1"/>
    <property type="molecule type" value="Genomic_DNA"/>
</dbReference>
<dbReference type="HAMAP" id="MF_00127">
    <property type="entry name" value="His_tRNA_synth"/>
    <property type="match status" value="1"/>
</dbReference>
<dbReference type="Pfam" id="PF13393">
    <property type="entry name" value="tRNA-synt_His"/>
    <property type="match status" value="1"/>
</dbReference>
<evidence type="ECO:0000259" key="13">
    <source>
        <dbReference type="PROSITE" id="PS50862"/>
    </source>
</evidence>
<evidence type="ECO:0000313" key="14">
    <source>
        <dbReference type="EMBL" id="SHN66390.1"/>
    </source>
</evidence>
<dbReference type="InterPro" id="IPR015807">
    <property type="entry name" value="His-tRNA-ligase"/>
</dbReference>
<dbReference type="InterPro" id="IPR041715">
    <property type="entry name" value="HisRS-like_core"/>
</dbReference>
<dbReference type="CDD" id="cd00773">
    <property type="entry name" value="HisRS-like_core"/>
    <property type="match status" value="1"/>
</dbReference>
<dbReference type="Gene3D" id="3.40.50.800">
    <property type="entry name" value="Anticodon-binding domain"/>
    <property type="match status" value="1"/>
</dbReference>
<dbReference type="STRING" id="1121883.SAMN02745226_01609"/>
<dbReference type="GO" id="GO:0004821">
    <property type="term" value="F:histidine-tRNA ligase activity"/>
    <property type="evidence" value="ECO:0007669"/>
    <property type="project" value="UniProtKB-UniRule"/>
</dbReference>
<keyword evidence="7 11" id="KW-0067">ATP-binding</keyword>
<dbReference type="AlphaFoldDB" id="A0A1M7T6Q1"/>
<dbReference type="SUPFAM" id="SSF52954">
    <property type="entry name" value="Class II aaRS ABD-related"/>
    <property type="match status" value="1"/>
</dbReference>
<feature type="binding site" evidence="12">
    <location>
        <position position="254"/>
    </location>
    <ligand>
        <name>L-histidine</name>
        <dbReference type="ChEBI" id="CHEBI:57595"/>
    </ligand>
</feature>
<feature type="binding site" evidence="12">
    <location>
        <position position="111"/>
    </location>
    <ligand>
        <name>L-histidine</name>
        <dbReference type="ChEBI" id="CHEBI:57595"/>
    </ligand>
</feature>
<evidence type="ECO:0000313" key="15">
    <source>
        <dbReference type="Proteomes" id="UP000184207"/>
    </source>
</evidence>
<dbReference type="PIRSF" id="PIRSF001549">
    <property type="entry name" value="His-tRNA_synth"/>
    <property type="match status" value="1"/>
</dbReference>
<dbReference type="InterPro" id="IPR004154">
    <property type="entry name" value="Anticodon-bd"/>
</dbReference>
<evidence type="ECO:0000256" key="5">
    <source>
        <dbReference type="ARBA" id="ARBA00022598"/>
    </source>
</evidence>
<dbReference type="InterPro" id="IPR045864">
    <property type="entry name" value="aa-tRNA-synth_II/BPL/LPL"/>
</dbReference>
<dbReference type="InterPro" id="IPR036621">
    <property type="entry name" value="Anticodon-bd_dom_sf"/>
</dbReference>
<dbReference type="Pfam" id="PF03129">
    <property type="entry name" value="HGTP_anticodon"/>
    <property type="match status" value="1"/>
</dbReference>
<name>A0A1M7T6Q1_FERGO</name>
<keyword evidence="8 11" id="KW-0648">Protein biosynthesis</keyword>
<feature type="binding site" evidence="12">
    <location>
        <begin position="258"/>
        <end position="259"/>
    </location>
    <ligand>
        <name>L-histidine</name>
        <dbReference type="ChEBI" id="CHEBI:57595"/>
    </ligand>
</feature>
<dbReference type="GO" id="GO:0006427">
    <property type="term" value="P:histidyl-tRNA aminoacylation"/>
    <property type="evidence" value="ECO:0007669"/>
    <property type="project" value="UniProtKB-UniRule"/>
</dbReference>
<feature type="binding site" evidence="12">
    <location>
        <position position="129"/>
    </location>
    <ligand>
        <name>L-histidine</name>
        <dbReference type="ChEBI" id="CHEBI:57595"/>
    </ligand>
</feature>